<feature type="transmembrane region" description="Helical" evidence="1">
    <location>
        <begin position="36"/>
        <end position="56"/>
    </location>
</feature>
<dbReference type="EMBL" id="CP016768">
    <property type="protein sequence ID" value="ASY09099.1"/>
    <property type="molecule type" value="Genomic_DNA"/>
</dbReference>
<accession>A0A249JX57</accession>
<dbReference type="AlphaFoldDB" id="A0A249JX57"/>
<dbReference type="Proteomes" id="UP000217153">
    <property type="component" value="Chromosome"/>
</dbReference>
<dbReference type="RefSeq" id="WP_095680402.1">
    <property type="nucleotide sequence ID" value="NZ_CP016768.2"/>
</dbReference>
<name>A0A249JX57_9ACTN</name>
<proteinExistence type="predicted"/>
<keyword evidence="1" id="KW-0812">Transmembrane</keyword>
<evidence type="ECO:0000313" key="3">
    <source>
        <dbReference type="Proteomes" id="UP000217153"/>
    </source>
</evidence>
<keyword evidence="1" id="KW-1133">Transmembrane helix</keyword>
<feature type="transmembrane region" description="Helical" evidence="1">
    <location>
        <begin position="6"/>
        <end position="24"/>
    </location>
</feature>
<evidence type="ECO:0000256" key="1">
    <source>
        <dbReference type="SAM" id="Phobius"/>
    </source>
</evidence>
<gene>
    <name evidence="2" type="ORF">B1s21122_01855</name>
</gene>
<dbReference type="KEGG" id="abam:B1s21122_01855"/>
<sequence length="81" mass="8842">MNPLNNYRFGSYAILAMGLINLRYQTGNDSNLSKSLVLIILGAVAFIATFIPALKALLLKRVSKMLALIILVLAIAYGFLI</sequence>
<protein>
    <submittedName>
        <fullName evidence="2">Uncharacterized protein</fullName>
    </submittedName>
</protein>
<feature type="transmembrane region" description="Helical" evidence="1">
    <location>
        <begin position="62"/>
        <end position="80"/>
    </location>
</feature>
<evidence type="ECO:0000313" key="2">
    <source>
        <dbReference type="EMBL" id="ASY09099.1"/>
    </source>
</evidence>
<keyword evidence="1" id="KW-0472">Membrane</keyword>
<keyword evidence="3" id="KW-1185">Reference proteome</keyword>
<organism evidence="2 3">
    <name type="scientific">Candidatus Nanopelagicus limnae</name>
    <dbReference type="NCBI Taxonomy" id="1884634"/>
    <lineage>
        <taxon>Bacteria</taxon>
        <taxon>Bacillati</taxon>
        <taxon>Actinomycetota</taxon>
        <taxon>Actinomycetes</taxon>
        <taxon>Candidatus Nanopelagicales</taxon>
        <taxon>Candidatus Nanopelagicaceae</taxon>
        <taxon>Candidatus Nanopelagicus</taxon>
    </lineage>
</organism>
<reference evidence="3" key="1">
    <citation type="submission" date="2016-10" db="EMBL/GenBank/DDBJ databases">
        <title>High microdiversification within the ubiquitous acI lineage of Actinobacteria.</title>
        <authorList>
            <person name="Neuenschwander S.M."/>
            <person name="Salcher M."/>
            <person name="Ghai R."/>
            <person name="Pernthaler J."/>
        </authorList>
    </citation>
    <scope>NUCLEOTIDE SEQUENCE [LARGE SCALE GENOMIC DNA]</scope>
</reference>
<dbReference type="OrthoDB" id="5197673at2"/>